<name>A0A3L0VXM3_ECOLX</name>
<protein>
    <submittedName>
        <fullName evidence="1">Uncharacterized protein</fullName>
    </submittedName>
</protein>
<comment type="caution">
    <text evidence="1">The sequence shown here is derived from an EMBL/GenBank/DDBJ whole genome shotgun (WGS) entry which is preliminary data.</text>
</comment>
<sequence length="112" mass="12007">MQLTTLNLKDFQLCLERALERPLSSLEPGTSYHRLSSRMPDGQAGADVDVELLEGSVLKVAMTEWAMGDTLSRTSPVSVQANMNELGELISGTADEGGLDALIQSIPQMSLG</sequence>
<evidence type="ECO:0000313" key="1">
    <source>
        <dbReference type="EMBL" id="MHO04612.1"/>
    </source>
</evidence>
<accession>A0A3L0VXM3</accession>
<organism evidence="1">
    <name type="scientific">Escherichia coli</name>
    <dbReference type="NCBI Taxonomy" id="562"/>
    <lineage>
        <taxon>Bacteria</taxon>
        <taxon>Pseudomonadati</taxon>
        <taxon>Pseudomonadota</taxon>
        <taxon>Gammaproteobacteria</taxon>
        <taxon>Enterobacterales</taxon>
        <taxon>Enterobacteriaceae</taxon>
        <taxon>Escherichia</taxon>
    </lineage>
</organism>
<reference evidence="1" key="1">
    <citation type="submission" date="2018-10" db="EMBL/GenBank/DDBJ databases">
        <authorList>
            <consortium name="NARMS: The National Antimicrobial Resistance Monitoring System"/>
        </authorList>
    </citation>
    <scope>NUCLEOTIDE SEQUENCE [LARGE SCALE GENOMIC DNA]</scope>
    <source>
        <strain evidence="1">CVM N17EC0388</strain>
    </source>
</reference>
<dbReference type="AlphaFoldDB" id="A0A3L0VXM3"/>
<proteinExistence type="predicted"/>
<dbReference type="EMBL" id="RNRV01000013">
    <property type="protein sequence ID" value="MHO04612.1"/>
    <property type="molecule type" value="Genomic_DNA"/>
</dbReference>
<gene>
    <name evidence="1" type="ORF">D9F05_09530</name>
</gene>